<comment type="caution">
    <text evidence="1">The sequence shown here is derived from an EMBL/GenBank/DDBJ whole genome shotgun (WGS) entry which is preliminary data.</text>
</comment>
<sequence length="55" mass="6465">MALRSLSNQSDEDYGAKSNRLCLKDEKNAFPNRGFLLKRRKPLFYRGEDEQNDKT</sequence>
<dbReference type="Proteomes" id="UP000003052">
    <property type="component" value="Unassembled WGS sequence"/>
</dbReference>
<reference evidence="1 2" key="1">
    <citation type="journal article" date="2011" name="J. Bacteriol.">
        <title>The Draft Genome of Planococcus donghaensis MPA1U2 Reveals Nonsporulation Pathways Controlled by a Conserved Spo0A Regulon.</title>
        <authorList>
            <person name="Pearson M.D."/>
            <person name="Noller H.F."/>
        </authorList>
    </citation>
    <scope>NUCLEOTIDE SEQUENCE [LARGE SCALE GENOMIC DNA]</scope>
    <source>
        <strain evidence="1 2">MPA1U2</strain>
    </source>
</reference>
<evidence type="ECO:0000313" key="2">
    <source>
        <dbReference type="Proteomes" id="UP000003052"/>
    </source>
</evidence>
<organism evidence="1 2">
    <name type="scientific">Planococcus donghaensis MPA1U2</name>
    <dbReference type="NCBI Taxonomy" id="933115"/>
    <lineage>
        <taxon>Bacteria</taxon>
        <taxon>Bacillati</taxon>
        <taxon>Bacillota</taxon>
        <taxon>Bacilli</taxon>
        <taxon>Bacillales</taxon>
        <taxon>Caryophanaceae</taxon>
        <taxon>Planococcus</taxon>
    </lineage>
</organism>
<accession>E7RKU6</accession>
<name>E7RKU6_9BACL</name>
<dbReference type="AlphaFoldDB" id="E7RKU6"/>
<dbReference type="EMBL" id="AEPB01000058">
    <property type="protein sequence ID" value="EGA88382.1"/>
    <property type="molecule type" value="Genomic_DNA"/>
</dbReference>
<protein>
    <submittedName>
        <fullName evidence="1">Uncharacterized protein</fullName>
    </submittedName>
</protein>
<gene>
    <name evidence="1" type="ORF">GPDM_15724</name>
</gene>
<evidence type="ECO:0000313" key="1">
    <source>
        <dbReference type="EMBL" id="EGA88382.1"/>
    </source>
</evidence>
<proteinExistence type="predicted"/>